<dbReference type="InterPro" id="IPR003593">
    <property type="entry name" value="AAA+_ATPase"/>
</dbReference>
<keyword evidence="4 6" id="KW-0067">ATP-binding</keyword>
<evidence type="ECO:0000256" key="3">
    <source>
        <dbReference type="ARBA" id="ARBA00022741"/>
    </source>
</evidence>
<evidence type="ECO:0000256" key="4">
    <source>
        <dbReference type="ARBA" id="ARBA00022840"/>
    </source>
</evidence>
<gene>
    <name evidence="6" type="ORF">HMPREF1630_09305</name>
</gene>
<dbReference type="GO" id="GO:0098796">
    <property type="term" value="C:membrane protein complex"/>
    <property type="evidence" value="ECO:0007669"/>
    <property type="project" value="UniProtKB-ARBA"/>
</dbReference>
<dbReference type="EMBL" id="JRMW01000044">
    <property type="protein sequence ID" value="KGF02863.1"/>
    <property type="molecule type" value="Genomic_DNA"/>
</dbReference>
<evidence type="ECO:0000259" key="5">
    <source>
        <dbReference type="PROSITE" id="PS50893"/>
    </source>
</evidence>
<evidence type="ECO:0000256" key="2">
    <source>
        <dbReference type="ARBA" id="ARBA00022448"/>
    </source>
</evidence>
<dbReference type="GO" id="GO:0005524">
    <property type="term" value="F:ATP binding"/>
    <property type="evidence" value="ECO:0007669"/>
    <property type="project" value="UniProtKB-KW"/>
</dbReference>
<dbReference type="eggNOG" id="COG1136">
    <property type="taxonomic scope" value="Bacteria"/>
</dbReference>
<dbReference type="InterPro" id="IPR017911">
    <property type="entry name" value="MacB-like_ATP-bd"/>
</dbReference>
<name>A0A095WZ39_9FIRM</name>
<dbReference type="AlphaFoldDB" id="A0A095WZ39"/>
<comment type="caution">
    <text evidence="6">The sequence shown here is derived from an EMBL/GenBank/DDBJ whole genome shotgun (WGS) entry which is preliminary data.</text>
</comment>
<dbReference type="SMART" id="SM00382">
    <property type="entry name" value="AAA"/>
    <property type="match status" value="1"/>
</dbReference>
<dbReference type="FunFam" id="3.40.50.300:FF:000032">
    <property type="entry name" value="Export ABC transporter ATP-binding protein"/>
    <property type="match status" value="1"/>
</dbReference>
<dbReference type="InterPro" id="IPR003439">
    <property type="entry name" value="ABC_transporter-like_ATP-bd"/>
</dbReference>
<sequence length="257" mass="29232">MRGENMLEIKNLRKIYKENTANAVTALKDVNLKVEDGDFVAIMGESGSGKTTLLNIISLIDKETSGQIFLDDKEILSLSDKEKSDFRRDNFGYIFQDFNLLDNFDVRENILLPLVLREENPEGFEDKLMPIVNKLGIAELLNKYPAEISGGQKQRVAVARALIIRPKIILADEPTGQLDSSSSEDLLKYFEKINAEKNTIFMVTHSNIAASFAKRVLFIRDGKIFNEIYKADDSRDQFYKRISDSLNFLRAAKNETH</sequence>
<dbReference type="Proteomes" id="UP000029579">
    <property type="component" value="Unassembled WGS sequence"/>
</dbReference>
<evidence type="ECO:0000313" key="7">
    <source>
        <dbReference type="Proteomes" id="UP000029579"/>
    </source>
</evidence>
<dbReference type="GO" id="GO:0022857">
    <property type="term" value="F:transmembrane transporter activity"/>
    <property type="evidence" value="ECO:0007669"/>
    <property type="project" value="UniProtKB-ARBA"/>
</dbReference>
<dbReference type="GO" id="GO:0016887">
    <property type="term" value="F:ATP hydrolysis activity"/>
    <property type="evidence" value="ECO:0007669"/>
    <property type="project" value="InterPro"/>
</dbReference>
<evidence type="ECO:0000313" key="6">
    <source>
        <dbReference type="EMBL" id="KGF02863.1"/>
    </source>
</evidence>
<dbReference type="InterPro" id="IPR017871">
    <property type="entry name" value="ABC_transporter-like_CS"/>
</dbReference>
<accession>A0A095WZ39</accession>
<dbReference type="PROSITE" id="PS50893">
    <property type="entry name" value="ABC_TRANSPORTER_2"/>
    <property type="match status" value="1"/>
</dbReference>
<keyword evidence="2" id="KW-0813">Transport</keyword>
<reference evidence="6 7" key="1">
    <citation type="submission" date="2014-07" db="EMBL/GenBank/DDBJ databases">
        <authorList>
            <person name="McCorrison J."/>
            <person name="Sanka R."/>
            <person name="Torralba M."/>
            <person name="Gillis M."/>
            <person name="Haft D.H."/>
            <person name="Methe B."/>
            <person name="Sutton G."/>
            <person name="Nelson K.E."/>
        </authorList>
    </citation>
    <scope>NUCLEOTIDE SEQUENCE [LARGE SCALE GENOMIC DNA]</scope>
    <source>
        <strain evidence="6 7">S7-1-13</strain>
    </source>
</reference>
<dbReference type="InterPro" id="IPR027417">
    <property type="entry name" value="P-loop_NTPase"/>
</dbReference>
<comment type="similarity">
    <text evidence="1">Belongs to the ABC transporter superfamily.</text>
</comment>
<dbReference type="Pfam" id="PF00005">
    <property type="entry name" value="ABC_tran"/>
    <property type="match status" value="1"/>
</dbReference>
<dbReference type="PANTHER" id="PTHR42798">
    <property type="entry name" value="LIPOPROTEIN-RELEASING SYSTEM ATP-BINDING PROTEIN LOLD"/>
    <property type="match status" value="1"/>
</dbReference>
<protein>
    <submittedName>
        <fullName evidence="6">Bacteriocin ABC transporter ATP-binding protein</fullName>
    </submittedName>
</protein>
<proteinExistence type="inferred from homology"/>
<evidence type="ECO:0000256" key="1">
    <source>
        <dbReference type="ARBA" id="ARBA00005417"/>
    </source>
</evidence>
<dbReference type="PANTHER" id="PTHR42798:SF7">
    <property type="entry name" value="ALPHA-D-RIBOSE 1-METHYLPHOSPHONATE 5-TRIPHOSPHATE SYNTHASE SUBUNIT PHNL"/>
    <property type="match status" value="1"/>
</dbReference>
<organism evidence="6 7">
    <name type="scientific">Anaerococcus lactolyticus S7-1-13</name>
    <dbReference type="NCBI Taxonomy" id="1284686"/>
    <lineage>
        <taxon>Bacteria</taxon>
        <taxon>Bacillati</taxon>
        <taxon>Bacillota</taxon>
        <taxon>Tissierellia</taxon>
        <taxon>Tissierellales</taxon>
        <taxon>Peptoniphilaceae</taxon>
        <taxon>Anaerococcus</taxon>
    </lineage>
</organism>
<keyword evidence="3" id="KW-0547">Nucleotide-binding</keyword>
<dbReference type="Gene3D" id="3.40.50.300">
    <property type="entry name" value="P-loop containing nucleotide triphosphate hydrolases"/>
    <property type="match status" value="1"/>
</dbReference>
<dbReference type="PROSITE" id="PS00211">
    <property type="entry name" value="ABC_TRANSPORTER_1"/>
    <property type="match status" value="1"/>
</dbReference>
<dbReference type="CDD" id="cd03255">
    <property type="entry name" value="ABC_MJ0796_LolCDE_FtsE"/>
    <property type="match status" value="1"/>
</dbReference>
<feature type="domain" description="ABC transporter" evidence="5">
    <location>
        <begin position="7"/>
        <end position="246"/>
    </location>
</feature>
<dbReference type="SUPFAM" id="SSF52540">
    <property type="entry name" value="P-loop containing nucleoside triphosphate hydrolases"/>
    <property type="match status" value="1"/>
</dbReference>
<dbReference type="OrthoDB" id="9802264at2"/>